<proteinExistence type="predicted"/>
<name>A0ACB5SAJ8_9PEZI</name>
<protein>
    <submittedName>
        <fullName evidence="1">Uncharacterized protein</fullName>
    </submittedName>
</protein>
<dbReference type="EMBL" id="BSXG01000230">
    <property type="protein sequence ID" value="GME32987.1"/>
    <property type="molecule type" value="Genomic_DNA"/>
</dbReference>
<evidence type="ECO:0000313" key="1">
    <source>
        <dbReference type="EMBL" id="GME32987.1"/>
    </source>
</evidence>
<dbReference type="Proteomes" id="UP001165186">
    <property type="component" value="Unassembled WGS sequence"/>
</dbReference>
<accession>A0ACB5SAJ8</accession>
<comment type="caution">
    <text evidence="1">The sequence shown here is derived from an EMBL/GenBank/DDBJ whole genome shotgun (WGS) entry which is preliminary data.</text>
</comment>
<reference evidence="1" key="1">
    <citation type="submission" date="2024-09" db="EMBL/GenBank/DDBJ databases">
        <title>Draft Genome Sequences of Neofusicoccum parvum.</title>
        <authorList>
            <person name="Ashida A."/>
            <person name="Camagna M."/>
            <person name="Tanaka A."/>
            <person name="Takemoto D."/>
        </authorList>
    </citation>
    <scope>NUCLEOTIDE SEQUENCE</scope>
    <source>
        <strain evidence="1">PPO83</strain>
    </source>
</reference>
<organism evidence="1 2">
    <name type="scientific">Neofusicoccum parvum</name>
    <dbReference type="NCBI Taxonomy" id="310453"/>
    <lineage>
        <taxon>Eukaryota</taxon>
        <taxon>Fungi</taxon>
        <taxon>Dikarya</taxon>
        <taxon>Ascomycota</taxon>
        <taxon>Pezizomycotina</taxon>
        <taxon>Dothideomycetes</taxon>
        <taxon>Dothideomycetes incertae sedis</taxon>
        <taxon>Botryosphaeriales</taxon>
        <taxon>Botryosphaeriaceae</taxon>
        <taxon>Neofusicoccum</taxon>
    </lineage>
</organism>
<sequence>MELSSDDMPMRASHAPFEHIPAEKQQRIRSHPLMILCSTPVTAVLFAVCALLFLTPPPGLQPPLYRRYVSGTALHDIISWARQAAAGPPAKPAAVYELARSAEQAASHLDSVAGSFKFFWGSTPETGPDPVPEHFAQFAALQREMLAVHDRLAGIDANVTAAVRSAAAIVDETTALAEAAAIEATVRAETAAIRSADDFFNETITPADIPASVSATTTPAEPAAIRPAYAFINETDARAETVARQSRDAPDPPPPQPPADEETERRAVWTAVCRNEDRLHGVADSLAQDAALARPRSTLARVAGFLRPQLDARLREVHAAYHQAIDQHRADSAAWTASWRSRLRGADDLPARAVGWLLGGRRPPAPLDRAMLRWFEDLLARVEGFAAHLAAADAHLALASAELRRLEACASPLRRHGDEGAALALAAPCIAAEAAAAAVFAAPHEPIARARRRGAAWAEFADGLRGFDMLTFNALVEASLLSEGSEHISHAYEQTQR</sequence>
<evidence type="ECO:0000313" key="2">
    <source>
        <dbReference type="Proteomes" id="UP001165186"/>
    </source>
</evidence>
<keyword evidence="2" id="KW-1185">Reference proteome</keyword>
<gene>
    <name evidence="1" type="primary">g8475</name>
    <name evidence="1" type="ORF">NpPPO83_00008475</name>
</gene>